<sequence>MLKKFTVRNYRQFNEPLEFDLTAGNYAFNPECTHNGLVKLALIYGENGTGKSSLGWALFDLVSHLTDNNFNHYSKYCLNANSIDSFSTFQFDFLFDETSVSYEYQKDEERNLVYEKLTIDKKVCIEYKLNQPFISKLKGSENLNKNINQNQNLSALKYVYNNTNLDKRNKNNKVFVCFMNFINHILWFRSVLDDRSFIGYKKGSENISEQIIKNNQLDDFERFLSDCGLDFKLVKYNDINGSNIGIKFPNKKKPLPFFEIASTGTRNLTLFYYWWKIIQENQVPLLFIDEFDCSYHFALSEKIIEKLKDLPNTQVILTTHNTNLLSNDLIRPDCGFIINGKKIKSLNNLTEKELREVHNLERLYQAGHFNNE</sequence>
<keyword evidence="2" id="KW-0547">Nucleotide-binding</keyword>
<dbReference type="OrthoDB" id="9809324at2"/>
<dbReference type="InterPro" id="IPR003959">
    <property type="entry name" value="ATPase_AAA_core"/>
</dbReference>
<dbReference type="GO" id="GO:0016887">
    <property type="term" value="F:ATP hydrolysis activity"/>
    <property type="evidence" value="ECO:0007669"/>
    <property type="project" value="InterPro"/>
</dbReference>
<evidence type="ECO:0000313" key="2">
    <source>
        <dbReference type="EMBL" id="SSY71043.1"/>
    </source>
</evidence>
<keyword evidence="2" id="KW-0067">ATP-binding</keyword>
<evidence type="ECO:0000259" key="1">
    <source>
        <dbReference type="Pfam" id="PF13304"/>
    </source>
</evidence>
<protein>
    <submittedName>
        <fullName evidence="2">Predicted ATP-binding protein involved in virulence</fullName>
    </submittedName>
</protein>
<reference evidence="2 3" key="1">
    <citation type="submission" date="2018-06" db="EMBL/GenBank/DDBJ databases">
        <authorList>
            <consortium name="Pathogen Informatics"/>
            <person name="Doyle S."/>
        </authorList>
    </citation>
    <scope>NUCLEOTIDE SEQUENCE [LARGE SCALE GENOMIC DNA]</scope>
    <source>
        <strain evidence="2 3">NCTC10283</strain>
    </source>
</reference>
<keyword evidence="3" id="KW-1185">Reference proteome</keyword>
<dbReference type="AlphaFoldDB" id="A0A376BN24"/>
<dbReference type="GO" id="GO:0005524">
    <property type="term" value="F:ATP binding"/>
    <property type="evidence" value="ECO:0007669"/>
    <property type="project" value="UniProtKB-KW"/>
</dbReference>
<dbReference type="Pfam" id="PF13304">
    <property type="entry name" value="AAA_21"/>
    <property type="match status" value="1"/>
</dbReference>
<name>A0A376BN24_9NEIS</name>
<evidence type="ECO:0000313" key="3">
    <source>
        <dbReference type="Proteomes" id="UP000254209"/>
    </source>
</evidence>
<dbReference type="EMBL" id="UFSO01000002">
    <property type="protein sequence ID" value="SSY71043.1"/>
    <property type="molecule type" value="Genomic_DNA"/>
</dbReference>
<dbReference type="PANTHER" id="PTHR40396:SF1">
    <property type="entry name" value="ATPASE AAA-TYPE CORE DOMAIN-CONTAINING PROTEIN"/>
    <property type="match status" value="1"/>
</dbReference>
<organism evidence="2 3">
    <name type="scientific">Alysiella crassa</name>
    <dbReference type="NCBI Taxonomy" id="153491"/>
    <lineage>
        <taxon>Bacteria</taxon>
        <taxon>Pseudomonadati</taxon>
        <taxon>Pseudomonadota</taxon>
        <taxon>Betaproteobacteria</taxon>
        <taxon>Neisseriales</taxon>
        <taxon>Neisseriaceae</taxon>
        <taxon>Alysiella</taxon>
    </lineage>
</organism>
<feature type="domain" description="ATPase AAA-type core" evidence="1">
    <location>
        <begin position="41"/>
        <end position="326"/>
    </location>
</feature>
<dbReference type="Proteomes" id="UP000254209">
    <property type="component" value="Unassembled WGS sequence"/>
</dbReference>
<dbReference type="STRING" id="1120980.GCA_000745955_01922"/>
<gene>
    <name evidence="2" type="ORF">NCTC10283_01174</name>
</gene>
<dbReference type="SUPFAM" id="SSF52540">
    <property type="entry name" value="P-loop containing nucleoside triphosphate hydrolases"/>
    <property type="match status" value="1"/>
</dbReference>
<dbReference type="PANTHER" id="PTHR40396">
    <property type="entry name" value="ATPASE-LIKE PROTEIN"/>
    <property type="match status" value="1"/>
</dbReference>
<accession>A0A376BN24</accession>
<dbReference type="Gene3D" id="3.40.50.300">
    <property type="entry name" value="P-loop containing nucleotide triphosphate hydrolases"/>
    <property type="match status" value="1"/>
</dbReference>
<dbReference type="InterPro" id="IPR027417">
    <property type="entry name" value="P-loop_NTPase"/>
</dbReference>
<proteinExistence type="predicted"/>